<dbReference type="PANTHER" id="PTHR11371">
    <property type="entry name" value="DEOXYRIBONUCLEASE"/>
    <property type="match status" value="1"/>
</dbReference>
<keyword evidence="3" id="KW-0540">Nuclease</keyword>
<comment type="similarity">
    <text evidence="2">Belongs to the DNase I family.</text>
</comment>
<dbReference type="SMART" id="SM00476">
    <property type="entry name" value="DNaseIc"/>
    <property type="match status" value="1"/>
</dbReference>
<evidence type="ECO:0000256" key="6">
    <source>
        <dbReference type="ARBA" id="ARBA00022801"/>
    </source>
</evidence>
<evidence type="ECO:0000256" key="2">
    <source>
        <dbReference type="ARBA" id="ARBA00007359"/>
    </source>
</evidence>
<keyword evidence="13" id="KW-0812">Transmembrane</keyword>
<dbReference type="Pfam" id="PF03372">
    <property type="entry name" value="Exo_endo_phos"/>
    <property type="match status" value="1"/>
</dbReference>
<dbReference type="AlphaFoldDB" id="A0A6A4T334"/>
<keyword evidence="5" id="KW-0255">Endonuclease</keyword>
<proteinExistence type="inferred from homology"/>
<evidence type="ECO:0000256" key="11">
    <source>
        <dbReference type="ARBA" id="ARBA00042003"/>
    </source>
</evidence>
<evidence type="ECO:0000313" key="17">
    <source>
        <dbReference type="Proteomes" id="UP000438429"/>
    </source>
</evidence>
<dbReference type="Pfam" id="PF00020">
    <property type="entry name" value="TNFR_c6"/>
    <property type="match status" value="1"/>
</dbReference>
<dbReference type="Gene3D" id="3.60.10.10">
    <property type="entry name" value="Endonuclease/exonuclease/phosphatase"/>
    <property type="match status" value="1"/>
</dbReference>
<reference evidence="16 17" key="1">
    <citation type="submission" date="2019-06" db="EMBL/GenBank/DDBJ databases">
        <title>Draft genomes of female and male turbot (Scophthalmus maximus).</title>
        <authorList>
            <person name="Xu H."/>
            <person name="Xu X.-W."/>
            <person name="Shao C."/>
            <person name="Chen S."/>
        </authorList>
    </citation>
    <scope>NUCLEOTIDE SEQUENCE [LARGE SCALE GENOMIC DNA]</scope>
    <source>
        <strain evidence="16">Ysfricsl-2016a</strain>
        <tissue evidence="16">Blood</tissue>
    </source>
</reference>
<dbReference type="GO" id="GO:0005634">
    <property type="term" value="C:nucleus"/>
    <property type="evidence" value="ECO:0007669"/>
    <property type="project" value="TreeGrafter"/>
</dbReference>
<dbReference type="InterPro" id="IPR016202">
    <property type="entry name" value="DNase_I"/>
</dbReference>
<evidence type="ECO:0000256" key="10">
    <source>
        <dbReference type="ARBA" id="ARBA00041152"/>
    </source>
</evidence>
<evidence type="ECO:0000256" key="4">
    <source>
        <dbReference type="ARBA" id="ARBA00022729"/>
    </source>
</evidence>
<dbReference type="Gene3D" id="2.10.50.10">
    <property type="entry name" value="Tumor Necrosis Factor Receptor, subunit A, domain 2"/>
    <property type="match status" value="2"/>
</dbReference>
<evidence type="ECO:0000256" key="7">
    <source>
        <dbReference type="ARBA" id="ARBA00022824"/>
    </source>
</evidence>
<dbReference type="InterPro" id="IPR005135">
    <property type="entry name" value="Endo/exonuclease/phosphatase"/>
</dbReference>
<evidence type="ECO:0000256" key="1">
    <source>
        <dbReference type="ARBA" id="ARBA00004240"/>
    </source>
</evidence>
<dbReference type="GO" id="GO:0005783">
    <property type="term" value="C:endoplasmic reticulum"/>
    <property type="evidence" value="ECO:0007669"/>
    <property type="project" value="UniProtKB-SubCell"/>
</dbReference>
<evidence type="ECO:0000313" key="16">
    <source>
        <dbReference type="EMBL" id="KAF0036582.1"/>
    </source>
</evidence>
<sequence length="614" mass="69499">MRSSSLLLLSFLASVAAVRGASDFRVCAFNLHHFGDSKTKKSAVMHTLTRISALKSLFICYDTEHKYDAVASVRLGRSESYQEQYVFVYRTDTVTVTGQYQYPDDRPGDVDAFSREPFVVRFKAPKTVIKEFVLIPQHTTPVNTTRELDALYDVLQHMKKLWKTQNVMLLGDFNADCGYLAKKNRKYVRLITDTELVWLIEDKTDTTVRSTTSCTYDRIVVHGETFVREIVPLSAKPFNFQTEYRLTEEQEQPSQTLSALTAVMGLFQMGNLHLVNHTHRKRVKTDCTEYRSTSCLPCVNRTSFTTHPNGLRECFPCASCGSGTALTDTECSDCSDGTFSNGKSTSCQPHTQCESLDLQLIKPGTVSTDAECGKDYDSTNVVAIVVSFLLICVVLLFLLFFFWKNKRRLFGKIRSAAIPTEQNAAGREGENMVDMTEGTVAGFVATFTTPASRCQTKEYRARDGPCCPVPRMCDTSRRCDEERGTCTVVTDCDNGTYMDRPNRLNKCLSYTSCVQGTLMVFLPGITAQQQLTLFVTFKWLFATSSHSHLDMFKHQLETMWLTSATLDPSPCTVHRFPLWVDLQWRESDVIGPLFQSFPWCSWVKRSMTFNPSRE</sequence>
<evidence type="ECO:0000256" key="12">
    <source>
        <dbReference type="ARBA" id="ARBA00043073"/>
    </source>
</evidence>
<keyword evidence="6" id="KW-0378">Hydrolase</keyword>
<dbReference type="EMBL" id="VEVO01000010">
    <property type="protein sequence ID" value="KAF0036582.1"/>
    <property type="molecule type" value="Genomic_DNA"/>
</dbReference>
<evidence type="ECO:0000259" key="15">
    <source>
        <dbReference type="SMART" id="SM00208"/>
    </source>
</evidence>
<dbReference type="GO" id="GO:0003677">
    <property type="term" value="F:DNA binding"/>
    <property type="evidence" value="ECO:0007669"/>
    <property type="project" value="TreeGrafter"/>
</dbReference>
<comment type="caution">
    <text evidence="16">The sequence shown here is derived from an EMBL/GenBank/DDBJ whole genome shotgun (WGS) entry which is preliminary data.</text>
</comment>
<protein>
    <recommendedName>
        <fullName evidence="10">Deoxyribonuclease-1-like 1</fullName>
    </recommendedName>
    <alternativeName>
        <fullName evidence="12">DNase X</fullName>
    </alternativeName>
    <alternativeName>
        <fullName evidence="11">Deoxyribonuclease I-like 1</fullName>
    </alternativeName>
</protein>
<keyword evidence="13" id="KW-1133">Transmembrane helix</keyword>
<dbReference type="InterPro" id="IPR001368">
    <property type="entry name" value="TNFR/NGFR_Cys_rich_reg"/>
</dbReference>
<accession>A0A6A4T334</accession>
<dbReference type="GO" id="GO:0004530">
    <property type="term" value="F:deoxyribonuclease I activity"/>
    <property type="evidence" value="ECO:0007669"/>
    <property type="project" value="TreeGrafter"/>
</dbReference>
<organism evidence="16 17">
    <name type="scientific">Scophthalmus maximus</name>
    <name type="common">Turbot</name>
    <name type="synonym">Psetta maxima</name>
    <dbReference type="NCBI Taxonomy" id="52904"/>
    <lineage>
        <taxon>Eukaryota</taxon>
        <taxon>Metazoa</taxon>
        <taxon>Chordata</taxon>
        <taxon>Craniata</taxon>
        <taxon>Vertebrata</taxon>
        <taxon>Euteleostomi</taxon>
        <taxon>Actinopterygii</taxon>
        <taxon>Neopterygii</taxon>
        <taxon>Teleostei</taxon>
        <taxon>Neoteleostei</taxon>
        <taxon>Acanthomorphata</taxon>
        <taxon>Carangaria</taxon>
        <taxon>Pleuronectiformes</taxon>
        <taxon>Pleuronectoidei</taxon>
        <taxon>Scophthalmidae</taxon>
        <taxon>Scophthalmus</taxon>
    </lineage>
</organism>
<feature type="signal peptide" evidence="14">
    <location>
        <begin position="1"/>
        <end position="20"/>
    </location>
</feature>
<evidence type="ECO:0000256" key="14">
    <source>
        <dbReference type="SAM" id="SignalP"/>
    </source>
</evidence>
<name>A0A6A4T334_SCOMX</name>
<dbReference type="CDD" id="cd10282">
    <property type="entry name" value="DNase1"/>
    <property type="match status" value="1"/>
</dbReference>
<feature type="transmembrane region" description="Helical" evidence="13">
    <location>
        <begin position="381"/>
        <end position="403"/>
    </location>
</feature>
<comment type="subcellular location">
    <subcellularLocation>
        <location evidence="1">Endoplasmic reticulum</location>
    </subcellularLocation>
</comment>
<dbReference type="SUPFAM" id="SSF56219">
    <property type="entry name" value="DNase I-like"/>
    <property type="match status" value="1"/>
</dbReference>
<dbReference type="PRINTS" id="PR00130">
    <property type="entry name" value="DNASEI"/>
</dbReference>
<evidence type="ECO:0000256" key="9">
    <source>
        <dbReference type="ARBA" id="ARBA00023180"/>
    </source>
</evidence>
<evidence type="ECO:0000256" key="13">
    <source>
        <dbReference type="SAM" id="Phobius"/>
    </source>
</evidence>
<gene>
    <name evidence="16" type="ORF">F2P81_011894</name>
</gene>
<dbReference type="PANTHER" id="PTHR11371:SF28">
    <property type="entry name" value="DEOXYRIBONUCLEASE-1-LIKE 1"/>
    <property type="match status" value="1"/>
</dbReference>
<keyword evidence="8" id="KW-1015">Disulfide bond</keyword>
<keyword evidence="7" id="KW-0256">Endoplasmic reticulum</keyword>
<dbReference type="SMART" id="SM00208">
    <property type="entry name" value="TNFR"/>
    <property type="match status" value="2"/>
</dbReference>
<evidence type="ECO:0000256" key="5">
    <source>
        <dbReference type="ARBA" id="ARBA00022759"/>
    </source>
</evidence>
<evidence type="ECO:0000256" key="3">
    <source>
        <dbReference type="ARBA" id="ARBA00022722"/>
    </source>
</evidence>
<keyword evidence="9" id="KW-0325">Glycoprotein</keyword>
<feature type="chain" id="PRO_5025348779" description="Deoxyribonuclease-1-like 1" evidence="14">
    <location>
        <begin position="21"/>
        <end position="614"/>
    </location>
</feature>
<keyword evidence="4 14" id="KW-0732">Signal</keyword>
<feature type="domain" description="TNFR-Cys" evidence="15">
    <location>
        <begin position="298"/>
        <end position="331"/>
    </location>
</feature>
<dbReference type="Proteomes" id="UP000438429">
    <property type="component" value="Unassembled WGS sequence"/>
</dbReference>
<dbReference type="InterPro" id="IPR036691">
    <property type="entry name" value="Endo/exonu/phosph_ase_sf"/>
</dbReference>
<dbReference type="GO" id="GO:0006308">
    <property type="term" value="P:DNA catabolic process"/>
    <property type="evidence" value="ECO:0007669"/>
    <property type="project" value="InterPro"/>
</dbReference>
<feature type="domain" description="TNFR-Cys" evidence="15">
    <location>
        <begin position="334"/>
        <end position="372"/>
    </location>
</feature>
<dbReference type="PROSITE" id="PS00919">
    <property type="entry name" value="DNASE_I_1"/>
    <property type="match status" value="1"/>
</dbReference>
<dbReference type="InterPro" id="IPR018057">
    <property type="entry name" value="Deoxyribonuclease-1_AS"/>
</dbReference>
<keyword evidence="13" id="KW-0472">Membrane</keyword>
<evidence type="ECO:0000256" key="8">
    <source>
        <dbReference type="ARBA" id="ARBA00023157"/>
    </source>
</evidence>